<evidence type="ECO:0000313" key="2">
    <source>
        <dbReference type="EMBL" id="KAK4313146.1"/>
    </source>
</evidence>
<organism evidence="2 3">
    <name type="scientific">Petrolisthes manimaculis</name>
    <dbReference type="NCBI Taxonomy" id="1843537"/>
    <lineage>
        <taxon>Eukaryota</taxon>
        <taxon>Metazoa</taxon>
        <taxon>Ecdysozoa</taxon>
        <taxon>Arthropoda</taxon>
        <taxon>Crustacea</taxon>
        <taxon>Multicrustacea</taxon>
        <taxon>Malacostraca</taxon>
        <taxon>Eumalacostraca</taxon>
        <taxon>Eucarida</taxon>
        <taxon>Decapoda</taxon>
        <taxon>Pleocyemata</taxon>
        <taxon>Anomura</taxon>
        <taxon>Galatheoidea</taxon>
        <taxon>Porcellanidae</taxon>
        <taxon>Petrolisthes</taxon>
    </lineage>
</organism>
<keyword evidence="3" id="KW-1185">Reference proteome</keyword>
<reference evidence="2" key="1">
    <citation type="submission" date="2023-11" db="EMBL/GenBank/DDBJ databases">
        <title>Genome assemblies of two species of porcelain crab, Petrolisthes cinctipes and Petrolisthes manimaculis (Anomura: Porcellanidae).</title>
        <authorList>
            <person name="Angst P."/>
        </authorList>
    </citation>
    <scope>NUCLEOTIDE SEQUENCE</scope>
    <source>
        <strain evidence="2">PB745_02</strain>
        <tissue evidence="2">Gill</tissue>
    </source>
</reference>
<keyword evidence="1" id="KW-0812">Transmembrane</keyword>
<evidence type="ECO:0000256" key="1">
    <source>
        <dbReference type="SAM" id="Phobius"/>
    </source>
</evidence>
<comment type="caution">
    <text evidence="2">The sequence shown here is derived from an EMBL/GenBank/DDBJ whole genome shotgun (WGS) entry which is preliminary data.</text>
</comment>
<dbReference type="AlphaFoldDB" id="A0AAE1U9U4"/>
<dbReference type="EMBL" id="JAWZYT010001345">
    <property type="protein sequence ID" value="KAK4313146.1"/>
    <property type="molecule type" value="Genomic_DNA"/>
</dbReference>
<accession>A0AAE1U9U4</accession>
<evidence type="ECO:0000313" key="3">
    <source>
        <dbReference type="Proteomes" id="UP001292094"/>
    </source>
</evidence>
<evidence type="ECO:0008006" key="4">
    <source>
        <dbReference type="Google" id="ProtNLM"/>
    </source>
</evidence>
<protein>
    <recommendedName>
        <fullName evidence="4">Transmembrane protein</fullName>
    </recommendedName>
</protein>
<dbReference type="Proteomes" id="UP001292094">
    <property type="component" value="Unassembled WGS sequence"/>
</dbReference>
<gene>
    <name evidence="2" type="ORF">Pmani_015488</name>
</gene>
<dbReference type="PROSITE" id="PS51257">
    <property type="entry name" value="PROKAR_LIPOPROTEIN"/>
    <property type="match status" value="1"/>
</dbReference>
<feature type="transmembrane region" description="Helical" evidence="1">
    <location>
        <begin position="52"/>
        <end position="71"/>
    </location>
</feature>
<name>A0AAE1U9U4_9EUCA</name>
<keyword evidence="1" id="KW-0472">Membrane</keyword>
<keyword evidence="1" id="KW-1133">Transmembrane helix</keyword>
<sequence>MCHRVNTSYANVSTGCKIINPSVTTTTAAAAGSGDGGCGCRGGMMSVKEDDMWASVLGLVGVGVGGQSFLVF</sequence>
<proteinExistence type="predicted"/>